<accession>A0AA88KI35</accession>
<dbReference type="GeneID" id="68100438"/>
<dbReference type="Gene3D" id="2.60.40.150">
    <property type="entry name" value="C2 domain"/>
    <property type="match status" value="1"/>
</dbReference>
<dbReference type="GO" id="GO:0005509">
    <property type="term" value="F:calcium ion binding"/>
    <property type="evidence" value="ECO:0007669"/>
    <property type="project" value="TreeGrafter"/>
</dbReference>
<dbReference type="EMBL" id="PYSW02000031">
    <property type="protein sequence ID" value="KAG2378836.1"/>
    <property type="molecule type" value="Genomic_DNA"/>
</dbReference>
<dbReference type="PROSITE" id="PS50004">
    <property type="entry name" value="C2"/>
    <property type="match status" value="1"/>
</dbReference>
<dbReference type="RefSeq" id="XP_044546098.1">
    <property type="nucleotide sequence ID" value="XM_044698009.1"/>
</dbReference>
<name>A0AA88KI35_NAELO</name>
<dbReference type="SMART" id="SM00239">
    <property type="entry name" value="C2"/>
    <property type="match status" value="1"/>
</dbReference>
<protein>
    <recommendedName>
        <fullName evidence="4">C2 domain-containing protein</fullName>
    </recommendedName>
</protein>
<dbReference type="Proteomes" id="UP000816034">
    <property type="component" value="Unassembled WGS sequence"/>
</dbReference>
<dbReference type="InterPro" id="IPR035892">
    <property type="entry name" value="C2_domain_sf"/>
</dbReference>
<gene>
    <name evidence="5" type="ORF">C9374_007984</name>
</gene>
<comment type="caution">
    <text evidence="5">The sequence shown here is derived from an EMBL/GenBank/DDBJ whole genome shotgun (WGS) entry which is preliminary data.</text>
</comment>
<organism evidence="5 6">
    <name type="scientific">Naegleria lovaniensis</name>
    <name type="common">Amoeba</name>
    <dbReference type="NCBI Taxonomy" id="51637"/>
    <lineage>
        <taxon>Eukaryota</taxon>
        <taxon>Discoba</taxon>
        <taxon>Heterolobosea</taxon>
        <taxon>Tetramitia</taxon>
        <taxon>Eutetramitia</taxon>
        <taxon>Vahlkampfiidae</taxon>
        <taxon>Naegleria</taxon>
    </lineage>
</organism>
<keyword evidence="2" id="KW-0106">Calcium</keyword>
<feature type="compositionally biased region" description="Low complexity" evidence="3">
    <location>
        <begin position="216"/>
        <end position="228"/>
    </location>
</feature>
<reference evidence="5 6" key="1">
    <citation type="journal article" date="2018" name="BMC Genomics">
        <title>The genome of Naegleria lovaniensis, the basis for a comparative approach to unravel pathogenicity factors of the human pathogenic amoeba N. fowleri.</title>
        <authorList>
            <person name="Liechti N."/>
            <person name="Schurch N."/>
            <person name="Bruggmann R."/>
            <person name="Wittwer M."/>
        </authorList>
    </citation>
    <scope>NUCLEOTIDE SEQUENCE [LARGE SCALE GENOMIC DNA]</scope>
    <source>
        <strain evidence="5 6">ATCC 30569</strain>
    </source>
</reference>
<evidence type="ECO:0000313" key="5">
    <source>
        <dbReference type="EMBL" id="KAG2378836.1"/>
    </source>
</evidence>
<dbReference type="PANTHER" id="PTHR45911">
    <property type="entry name" value="C2 DOMAIN-CONTAINING PROTEIN"/>
    <property type="match status" value="1"/>
</dbReference>
<feature type="domain" description="C2" evidence="4">
    <location>
        <begin position="2"/>
        <end position="121"/>
    </location>
</feature>
<evidence type="ECO:0000313" key="6">
    <source>
        <dbReference type="Proteomes" id="UP000816034"/>
    </source>
</evidence>
<evidence type="ECO:0000256" key="1">
    <source>
        <dbReference type="ARBA" id="ARBA00022723"/>
    </source>
</evidence>
<evidence type="ECO:0000256" key="3">
    <source>
        <dbReference type="SAM" id="MobiDB-lite"/>
    </source>
</evidence>
<keyword evidence="6" id="KW-1185">Reference proteome</keyword>
<sequence>MEPSSPNATLVFDDLLHVQDVLTVTLIGARDLVPKDRNGLSDPYVITTYQGFSHKTSVKKETLNPQWNETISIPLHPLDIYSDACIYFKVMDKDLVNDDFEGDYTLKFKDIPNLDGIPFECKLENIEQGILCLACQVKFHARTCISDLKLPSSSSNTTTILREQFYKTTRNSWLLGSVKYPMSRLEIETELEKHMCNNNSHSAKTILSSATSAIASSFTSPKSPMSPRSPRRTRDPIKWQQVRISETLMEILTEAECFYGCMMNTPSSGLIVDRVRVELVLAQDFSQSHSQILEHHLQQQVLKTNTCTTGINTWKSVSFNESSEKTLNSERNRRMECLKQFSGEFQVKDKAQNLRTTKVNGKAYSIPIGNCSLLSFVYLSNCGMPFESSFDEMVLQKAVPPTRNTLFTPLHCDIHDSLWLKWPCGWDFEEESCQLVSPIQKSGKGVDRFMATHLISTSFSSSSVSTSMTKNSNILQQLALEYLQSLKSSSPVRNVNIRKNLHSVERPISGGTTQQSEKGSTVRDFVEFEIEYNMDESSLKLYRIGSVTNTFGENYWLLSYESSSETFPNRDVFECVLGQIKYDELKIQE</sequence>
<evidence type="ECO:0000259" key="4">
    <source>
        <dbReference type="PROSITE" id="PS50004"/>
    </source>
</evidence>
<dbReference type="PANTHER" id="PTHR45911:SF4">
    <property type="entry name" value="MULTIPLE C2 AND TRANSMEMBRANE DOMAIN-CONTAINING PROTEIN"/>
    <property type="match status" value="1"/>
</dbReference>
<keyword evidence="1" id="KW-0479">Metal-binding</keyword>
<dbReference type="GO" id="GO:0016020">
    <property type="term" value="C:membrane"/>
    <property type="evidence" value="ECO:0007669"/>
    <property type="project" value="TreeGrafter"/>
</dbReference>
<feature type="region of interest" description="Disordered" evidence="3">
    <location>
        <begin position="216"/>
        <end position="235"/>
    </location>
</feature>
<dbReference type="Pfam" id="PF00168">
    <property type="entry name" value="C2"/>
    <property type="match status" value="1"/>
</dbReference>
<proteinExistence type="predicted"/>
<dbReference type="InterPro" id="IPR000008">
    <property type="entry name" value="C2_dom"/>
</dbReference>
<dbReference type="AlphaFoldDB" id="A0AA88KI35"/>
<dbReference type="SUPFAM" id="SSF49562">
    <property type="entry name" value="C2 domain (Calcium/lipid-binding domain, CaLB)"/>
    <property type="match status" value="1"/>
</dbReference>
<evidence type="ECO:0000256" key="2">
    <source>
        <dbReference type="ARBA" id="ARBA00022837"/>
    </source>
</evidence>